<evidence type="ECO:0000256" key="8">
    <source>
        <dbReference type="SAM" id="SignalP"/>
    </source>
</evidence>
<name>A0A814W783_ADIRI</name>
<dbReference type="PANTHER" id="PTHR10030:SF37">
    <property type="entry name" value="ALPHA-L-FUCOSIDASE-RELATED"/>
    <property type="match status" value="1"/>
</dbReference>
<dbReference type="AlphaFoldDB" id="A0A814W783"/>
<evidence type="ECO:0000256" key="2">
    <source>
        <dbReference type="ARBA" id="ARBA00007951"/>
    </source>
</evidence>
<dbReference type="InterPro" id="IPR057739">
    <property type="entry name" value="Glyco_hydro_29_N"/>
</dbReference>
<dbReference type="PROSITE" id="PS00385">
    <property type="entry name" value="ALPHA_L_FUCOSIDASE"/>
    <property type="match status" value="1"/>
</dbReference>
<feature type="chain" id="PRO_5035603062" description="alpha-L-fucosidase" evidence="8">
    <location>
        <begin position="20"/>
        <end position="520"/>
    </location>
</feature>
<organism evidence="11 14">
    <name type="scientific">Adineta ricciae</name>
    <name type="common">Rotifer</name>
    <dbReference type="NCBI Taxonomy" id="249248"/>
    <lineage>
        <taxon>Eukaryota</taxon>
        <taxon>Metazoa</taxon>
        <taxon>Spiralia</taxon>
        <taxon>Gnathifera</taxon>
        <taxon>Rotifera</taxon>
        <taxon>Eurotatoria</taxon>
        <taxon>Bdelloidea</taxon>
        <taxon>Adinetida</taxon>
        <taxon>Adinetidae</taxon>
        <taxon>Adineta</taxon>
    </lineage>
</organism>
<dbReference type="EMBL" id="CAJNOJ010000147">
    <property type="protein sequence ID" value="CAF1198549.1"/>
    <property type="molecule type" value="Genomic_DNA"/>
</dbReference>
<feature type="domain" description="Alpha-L-fucosidase C-terminal" evidence="10">
    <location>
        <begin position="381"/>
        <end position="470"/>
    </location>
</feature>
<evidence type="ECO:0000256" key="4">
    <source>
        <dbReference type="ARBA" id="ARBA00022729"/>
    </source>
</evidence>
<accession>A0A814W783</accession>
<dbReference type="GO" id="GO:0005764">
    <property type="term" value="C:lysosome"/>
    <property type="evidence" value="ECO:0007669"/>
    <property type="project" value="TreeGrafter"/>
</dbReference>
<dbReference type="Pfam" id="PF16757">
    <property type="entry name" value="Fucosidase_C"/>
    <property type="match status" value="1"/>
</dbReference>
<dbReference type="PANTHER" id="PTHR10030">
    <property type="entry name" value="ALPHA-L-FUCOSIDASE"/>
    <property type="match status" value="1"/>
</dbReference>
<dbReference type="InterPro" id="IPR031919">
    <property type="entry name" value="Fucosidase_C"/>
</dbReference>
<comment type="caution">
    <text evidence="11">The sequence shown here is derived from an EMBL/GenBank/DDBJ whole genome shotgun (WGS) entry which is preliminary data.</text>
</comment>
<dbReference type="InterPro" id="IPR016286">
    <property type="entry name" value="FUC_metazoa-typ"/>
</dbReference>
<dbReference type="Gene3D" id="3.20.20.80">
    <property type="entry name" value="Glycosidases"/>
    <property type="match status" value="1"/>
</dbReference>
<dbReference type="EMBL" id="CAJNOR010002580">
    <property type="protein sequence ID" value="CAF1314071.1"/>
    <property type="molecule type" value="Genomic_DNA"/>
</dbReference>
<dbReference type="OrthoDB" id="6039950at2759"/>
<dbReference type="Proteomes" id="UP000663828">
    <property type="component" value="Unassembled WGS sequence"/>
</dbReference>
<dbReference type="SMART" id="SM00812">
    <property type="entry name" value="Alpha_L_fucos"/>
    <property type="match status" value="1"/>
</dbReference>
<evidence type="ECO:0000256" key="6">
    <source>
        <dbReference type="ARBA" id="ARBA00023180"/>
    </source>
</evidence>
<dbReference type="EC" id="3.2.1.51" evidence="3"/>
<dbReference type="GO" id="GO:0004560">
    <property type="term" value="F:alpha-L-fucosidase activity"/>
    <property type="evidence" value="ECO:0007669"/>
    <property type="project" value="UniProtKB-EC"/>
</dbReference>
<feature type="signal peptide" evidence="8">
    <location>
        <begin position="1"/>
        <end position="19"/>
    </location>
</feature>
<keyword evidence="4 8" id="KW-0732">Signal</keyword>
<evidence type="ECO:0000256" key="1">
    <source>
        <dbReference type="ARBA" id="ARBA00004071"/>
    </source>
</evidence>
<sequence>MAVIFTVLILCSLSSRSEQQYTSDWTSLDARPLPKWYDESKIGIFIHWGLYSVPAISSEWMWWNWKGDNPSQVVVDYMKANYPPDWTYANFGPEFRADLYDPNEWADLFAASGAKYIVFTSKHHEGYTMWPSTFSFNWNSMHVGPKRDLLGYTADLMLSLTSFSLFSGDLASAIRNRTNLVFGLYYSLFEWFNPLYLRDKSTNFTSQDYAKTKTMPELKEIVETYKPEIVWSDGEWEPLDTYWSATQFLAWLYNDSPVKDTVVTNDRWGSGTLCKHGGFYTCLDRYNPGHLVEHKWENCFTIDKRSWAYRPIANIDDYMTIEEVLREIVITISTGGNALVNVGPNRHGKIPPIFQERLQQMGSWLKVNGEGIYASVPWKYQNDTINSDVWYTSSKDGRYVYAFLLMWPKNITEITLGAPLPSANTVVTMLGSNGHSIPWKVGSDNRGMMIDTSNVKLHLLESQWVWVFRLADLSIDNTTMTTIQRTTSTARITSRSNANLSFSSSLSLFMLLGVLLYVTM</sequence>
<dbReference type="SUPFAM" id="SSF51445">
    <property type="entry name" value="(Trans)glycosidases"/>
    <property type="match status" value="1"/>
</dbReference>
<comment type="similarity">
    <text evidence="2">Belongs to the glycosyl hydrolase 29 family.</text>
</comment>
<evidence type="ECO:0000256" key="5">
    <source>
        <dbReference type="ARBA" id="ARBA00022801"/>
    </source>
</evidence>
<keyword evidence="6" id="KW-0325">Glycoprotein</keyword>
<dbReference type="FunFam" id="3.20.20.80:FF:000027">
    <property type="entry name" value="Alpha-L-fucosidase"/>
    <property type="match status" value="1"/>
</dbReference>
<evidence type="ECO:0000313" key="14">
    <source>
        <dbReference type="Proteomes" id="UP000663852"/>
    </source>
</evidence>
<evidence type="ECO:0000259" key="10">
    <source>
        <dbReference type="Pfam" id="PF16757"/>
    </source>
</evidence>
<dbReference type="InterPro" id="IPR017853">
    <property type="entry name" value="GH"/>
</dbReference>
<evidence type="ECO:0000259" key="9">
    <source>
        <dbReference type="Pfam" id="PF01120"/>
    </source>
</evidence>
<dbReference type="PRINTS" id="PR00741">
    <property type="entry name" value="GLHYDRLASE29"/>
</dbReference>
<evidence type="ECO:0000256" key="7">
    <source>
        <dbReference type="ARBA" id="ARBA00023295"/>
    </source>
</evidence>
<keyword evidence="13" id="KW-1185">Reference proteome</keyword>
<dbReference type="GO" id="GO:0016139">
    <property type="term" value="P:glycoside catabolic process"/>
    <property type="evidence" value="ECO:0007669"/>
    <property type="project" value="TreeGrafter"/>
</dbReference>
<reference evidence="11" key="1">
    <citation type="submission" date="2021-02" db="EMBL/GenBank/DDBJ databases">
        <authorList>
            <person name="Nowell W R."/>
        </authorList>
    </citation>
    <scope>NUCLEOTIDE SEQUENCE</scope>
</reference>
<proteinExistence type="inferred from homology"/>
<dbReference type="InterPro" id="IPR018526">
    <property type="entry name" value="Glyco_hydro_29_CS"/>
</dbReference>
<dbReference type="GO" id="GO:0006004">
    <property type="term" value="P:fucose metabolic process"/>
    <property type="evidence" value="ECO:0007669"/>
    <property type="project" value="InterPro"/>
</dbReference>
<feature type="domain" description="Glycoside hydrolase family 29 N-terminal" evidence="9">
    <location>
        <begin position="14"/>
        <end position="370"/>
    </location>
</feature>
<protein>
    <recommendedName>
        <fullName evidence="3">alpha-L-fucosidase</fullName>
        <ecNumber evidence="3">3.2.1.51</ecNumber>
    </recommendedName>
</protein>
<dbReference type="InterPro" id="IPR000933">
    <property type="entry name" value="Glyco_hydro_29"/>
</dbReference>
<keyword evidence="5" id="KW-0378">Hydrolase</keyword>
<evidence type="ECO:0000313" key="13">
    <source>
        <dbReference type="Proteomes" id="UP000663828"/>
    </source>
</evidence>
<gene>
    <name evidence="11" type="ORF">EDS130_LOCUS25225</name>
    <name evidence="12" type="ORF">XAT740_LOCUS29544</name>
</gene>
<keyword evidence="7" id="KW-0326">Glycosidase</keyword>
<comment type="function">
    <text evidence="1">Alpha-L-fucosidase is responsible for hydrolyzing the alpha-1,6-linked fucose joined to the reducing-end N-acetylglucosamine of the carbohydrate moieties of glycoproteins.</text>
</comment>
<dbReference type="Proteomes" id="UP000663852">
    <property type="component" value="Unassembled WGS sequence"/>
</dbReference>
<evidence type="ECO:0000256" key="3">
    <source>
        <dbReference type="ARBA" id="ARBA00012662"/>
    </source>
</evidence>
<evidence type="ECO:0000313" key="12">
    <source>
        <dbReference type="EMBL" id="CAF1314071.1"/>
    </source>
</evidence>
<dbReference type="Pfam" id="PF01120">
    <property type="entry name" value="Alpha_L_fucos"/>
    <property type="match status" value="1"/>
</dbReference>
<evidence type="ECO:0000313" key="11">
    <source>
        <dbReference type="EMBL" id="CAF1198549.1"/>
    </source>
</evidence>